<keyword evidence="3" id="KW-0862">Zinc</keyword>
<keyword evidence="5" id="KW-0175">Coiled coil</keyword>
<dbReference type="AlphaFoldDB" id="A0A8D0BRE3"/>
<keyword evidence="2 4" id="KW-0863">Zinc-finger</keyword>
<dbReference type="PROSITE" id="PS50119">
    <property type="entry name" value="ZF_BBOX"/>
    <property type="match status" value="1"/>
</dbReference>
<evidence type="ECO:0000259" key="8">
    <source>
        <dbReference type="PROSITE" id="PS50188"/>
    </source>
</evidence>
<dbReference type="InterPro" id="IPR017907">
    <property type="entry name" value="Znf_RING_CS"/>
</dbReference>
<dbReference type="Ensembl" id="ENSSMRT00000012989.1">
    <property type="protein sequence ID" value="ENSSMRP00000011160.1"/>
    <property type="gene ID" value="ENSSMRG00000008777.1"/>
</dbReference>
<dbReference type="GeneTree" id="ENSGT01030000234669"/>
<feature type="domain" description="B30.2/SPRY" evidence="8">
    <location>
        <begin position="271"/>
        <end position="462"/>
    </location>
</feature>
<evidence type="ECO:0008006" key="11">
    <source>
        <dbReference type="Google" id="ProtNLM"/>
    </source>
</evidence>
<dbReference type="Pfam" id="PF15227">
    <property type="entry name" value="zf-C3HC4_4"/>
    <property type="match status" value="1"/>
</dbReference>
<dbReference type="InterPro" id="IPR001841">
    <property type="entry name" value="Znf_RING"/>
</dbReference>
<reference evidence="9" key="2">
    <citation type="submission" date="2025-09" db="UniProtKB">
        <authorList>
            <consortium name="Ensembl"/>
        </authorList>
    </citation>
    <scope>IDENTIFICATION</scope>
</reference>
<dbReference type="InterPro" id="IPR013083">
    <property type="entry name" value="Znf_RING/FYVE/PHD"/>
</dbReference>
<dbReference type="InterPro" id="IPR050143">
    <property type="entry name" value="TRIM/RBCC"/>
</dbReference>
<dbReference type="SMART" id="SM00184">
    <property type="entry name" value="RING"/>
    <property type="match status" value="1"/>
</dbReference>
<accession>A0A8D0BRE3</accession>
<dbReference type="Gene3D" id="3.30.40.10">
    <property type="entry name" value="Zinc/RING finger domain, C3HC4 (zinc finger)"/>
    <property type="match status" value="1"/>
</dbReference>
<dbReference type="PROSITE" id="PS50188">
    <property type="entry name" value="B302_SPRY"/>
    <property type="match status" value="1"/>
</dbReference>
<evidence type="ECO:0000259" key="6">
    <source>
        <dbReference type="PROSITE" id="PS50089"/>
    </source>
</evidence>
<dbReference type="OMA" id="EKRQHVQ"/>
<evidence type="ECO:0000313" key="10">
    <source>
        <dbReference type="Proteomes" id="UP000694421"/>
    </source>
</evidence>
<organism evidence="9 10">
    <name type="scientific">Salvator merianae</name>
    <name type="common">Argentine black and white tegu</name>
    <name type="synonym">Tupinambis merianae</name>
    <dbReference type="NCBI Taxonomy" id="96440"/>
    <lineage>
        <taxon>Eukaryota</taxon>
        <taxon>Metazoa</taxon>
        <taxon>Chordata</taxon>
        <taxon>Craniata</taxon>
        <taxon>Vertebrata</taxon>
        <taxon>Euteleostomi</taxon>
        <taxon>Lepidosauria</taxon>
        <taxon>Squamata</taxon>
        <taxon>Bifurcata</taxon>
        <taxon>Unidentata</taxon>
        <taxon>Episquamata</taxon>
        <taxon>Laterata</taxon>
        <taxon>Teiioidea</taxon>
        <taxon>Teiidae</taxon>
        <taxon>Salvator</taxon>
    </lineage>
</organism>
<dbReference type="CDD" id="cd16594">
    <property type="entry name" value="RING-HC_TRIM7-like_C-IV"/>
    <property type="match status" value="1"/>
</dbReference>
<dbReference type="GO" id="GO:0008270">
    <property type="term" value="F:zinc ion binding"/>
    <property type="evidence" value="ECO:0007669"/>
    <property type="project" value="UniProtKB-KW"/>
</dbReference>
<dbReference type="SUPFAM" id="SSF57845">
    <property type="entry name" value="B-box zinc-binding domain"/>
    <property type="match status" value="1"/>
</dbReference>
<sequence length="462" mass="53353">MADQNPVQNLCDEATCPICLEYFRDPVMIDCGHNFCQICISQHFGKSEAEASCPQCREIVRPRKMKPNRPLASIVEITKKFSVQTIRGAAEAVGKLCNKHQEPLKLFCEDDVALLCLVCDKSKEHREHKVIPKEEALEKYKDEVSERLKVLRKEREAIVSLKLKEETENQELLAQAETERQKIVAEFKQMHKLLEEQERILLAQLKELEDNIKDIGKKHIAELSKEIESIEGFIKKMENKQEQPANDFLQDVGATLKRCIAGKCETPLAYPSELTEQIKTFSNAITNKFKAYRSEDLEVPTLYLFRNGNYIHSSQLNRYGHVACSDELCAWSYVMGTERFTSGCHSWVMNMRNEPLWAFGVARDHSQDRNETRVWAFGKKSRDGYIAFTSKNVSLGPPFNQWQQVRVFRYKDFSLRQIRVLLNYERGSVTFFNVEGNVELFSFNDVLKEGETVCSWLSAGYF</sequence>
<dbReference type="InterPro" id="IPR000315">
    <property type="entry name" value="Znf_B-box"/>
</dbReference>
<dbReference type="SMART" id="SM00336">
    <property type="entry name" value="BBOX"/>
    <property type="match status" value="1"/>
</dbReference>
<evidence type="ECO:0000256" key="2">
    <source>
        <dbReference type="ARBA" id="ARBA00022771"/>
    </source>
</evidence>
<dbReference type="Gene3D" id="2.60.120.920">
    <property type="match status" value="1"/>
</dbReference>
<reference evidence="9" key="1">
    <citation type="submission" date="2025-08" db="UniProtKB">
        <authorList>
            <consortium name="Ensembl"/>
        </authorList>
    </citation>
    <scope>IDENTIFICATION</scope>
</reference>
<feature type="coiled-coil region" evidence="5">
    <location>
        <begin position="134"/>
        <end position="240"/>
    </location>
</feature>
<protein>
    <recommendedName>
        <fullName evidence="11">Zinc finger protein RFP-like</fullName>
    </recommendedName>
</protein>
<keyword evidence="1" id="KW-0479">Metal-binding</keyword>
<evidence type="ECO:0000259" key="7">
    <source>
        <dbReference type="PROSITE" id="PS50119"/>
    </source>
</evidence>
<dbReference type="Gene3D" id="3.30.160.60">
    <property type="entry name" value="Classic Zinc Finger"/>
    <property type="match status" value="1"/>
</dbReference>
<evidence type="ECO:0000256" key="1">
    <source>
        <dbReference type="ARBA" id="ARBA00022723"/>
    </source>
</evidence>
<dbReference type="SUPFAM" id="SSF49899">
    <property type="entry name" value="Concanavalin A-like lectins/glucanases"/>
    <property type="match status" value="1"/>
</dbReference>
<dbReference type="PROSITE" id="PS00518">
    <property type="entry name" value="ZF_RING_1"/>
    <property type="match status" value="1"/>
</dbReference>
<dbReference type="InterPro" id="IPR013320">
    <property type="entry name" value="ConA-like_dom_sf"/>
</dbReference>
<evidence type="ECO:0000256" key="3">
    <source>
        <dbReference type="ARBA" id="ARBA00022833"/>
    </source>
</evidence>
<evidence type="ECO:0000256" key="5">
    <source>
        <dbReference type="SAM" id="Coils"/>
    </source>
</evidence>
<dbReference type="InterPro" id="IPR043136">
    <property type="entry name" value="B30.2/SPRY_sf"/>
</dbReference>
<feature type="domain" description="B box-type" evidence="7">
    <location>
        <begin position="92"/>
        <end position="133"/>
    </location>
</feature>
<dbReference type="SUPFAM" id="SSF57850">
    <property type="entry name" value="RING/U-box"/>
    <property type="match status" value="1"/>
</dbReference>
<proteinExistence type="predicted"/>
<keyword evidence="10" id="KW-1185">Reference proteome</keyword>
<dbReference type="PROSITE" id="PS50089">
    <property type="entry name" value="ZF_RING_2"/>
    <property type="match status" value="1"/>
</dbReference>
<dbReference type="InterPro" id="IPR001870">
    <property type="entry name" value="B30.2/SPRY"/>
</dbReference>
<name>A0A8D0BRE3_SALMN</name>
<dbReference type="CDD" id="cd19762">
    <property type="entry name" value="Bbox2_TRIM7-like"/>
    <property type="match status" value="1"/>
</dbReference>
<dbReference type="PANTHER" id="PTHR24103">
    <property type="entry name" value="E3 UBIQUITIN-PROTEIN LIGASE TRIM"/>
    <property type="match status" value="1"/>
</dbReference>
<dbReference type="Pfam" id="PF00643">
    <property type="entry name" value="zf-B_box"/>
    <property type="match status" value="1"/>
</dbReference>
<evidence type="ECO:0000256" key="4">
    <source>
        <dbReference type="PROSITE-ProRule" id="PRU00024"/>
    </source>
</evidence>
<dbReference type="Proteomes" id="UP000694421">
    <property type="component" value="Unplaced"/>
</dbReference>
<evidence type="ECO:0000313" key="9">
    <source>
        <dbReference type="Ensembl" id="ENSSMRP00000011160.1"/>
    </source>
</evidence>
<feature type="domain" description="RING-type" evidence="6">
    <location>
        <begin position="16"/>
        <end position="57"/>
    </location>
</feature>